<evidence type="ECO:0000313" key="1">
    <source>
        <dbReference type="EMBL" id="CAG6493744.1"/>
    </source>
</evidence>
<dbReference type="EMBL" id="HBUE01124024">
    <property type="protein sequence ID" value="CAG6493744.1"/>
    <property type="molecule type" value="Transcribed_RNA"/>
</dbReference>
<reference evidence="1" key="1">
    <citation type="submission" date="2021-05" db="EMBL/GenBank/DDBJ databases">
        <authorList>
            <person name="Alioto T."/>
            <person name="Alioto T."/>
            <person name="Gomez Garrido J."/>
        </authorList>
    </citation>
    <scope>NUCLEOTIDE SEQUENCE</scope>
</reference>
<sequence>MVAVDRFVSKTAATEVVQRRISVSAWRGTHRTRLEAAQCQSARTSAPLKLAFVKICSASATSGIRTRRVSSSAVRFARAASTEGVSLLGSVSAWRVTRSSTELRDVVRSAVTAAWSSAASLRKFVTAN</sequence>
<name>A0A8D8CJ52_CULPI</name>
<accession>A0A8D8CJ52</accession>
<dbReference type="EMBL" id="HBUE01124026">
    <property type="protein sequence ID" value="CAG6493750.1"/>
    <property type="molecule type" value="Transcribed_RNA"/>
</dbReference>
<protein>
    <submittedName>
        <fullName evidence="1">(northern house mosquito) hypothetical protein</fullName>
    </submittedName>
</protein>
<proteinExistence type="predicted"/>
<organism evidence="1">
    <name type="scientific">Culex pipiens</name>
    <name type="common">House mosquito</name>
    <dbReference type="NCBI Taxonomy" id="7175"/>
    <lineage>
        <taxon>Eukaryota</taxon>
        <taxon>Metazoa</taxon>
        <taxon>Ecdysozoa</taxon>
        <taxon>Arthropoda</taxon>
        <taxon>Hexapoda</taxon>
        <taxon>Insecta</taxon>
        <taxon>Pterygota</taxon>
        <taxon>Neoptera</taxon>
        <taxon>Endopterygota</taxon>
        <taxon>Diptera</taxon>
        <taxon>Nematocera</taxon>
        <taxon>Culicoidea</taxon>
        <taxon>Culicidae</taxon>
        <taxon>Culicinae</taxon>
        <taxon>Culicini</taxon>
        <taxon>Culex</taxon>
        <taxon>Culex</taxon>
    </lineage>
</organism>
<dbReference type="AlphaFoldDB" id="A0A8D8CJ52"/>